<dbReference type="Proteomes" id="UP000593561">
    <property type="component" value="Unassembled WGS sequence"/>
</dbReference>
<feature type="transmembrane region" description="Helical" evidence="1">
    <location>
        <begin position="42"/>
        <end position="60"/>
    </location>
</feature>
<dbReference type="EMBL" id="JABFAC010236635">
    <property type="protein sequence ID" value="MBA0634008.1"/>
    <property type="molecule type" value="Genomic_DNA"/>
</dbReference>
<reference evidence="2 3" key="1">
    <citation type="journal article" date="2019" name="Genome Biol. Evol.">
        <title>Insights into the evolution of the New World diploid cottons (Gossypium, subgenus Houzingenia) based on genome sequencing.</title>
        <authorList>
            <person name="Grover C.E."/>
            <person name="Arick M.A. 2nd"/>
            <person name="Thrash A."/>
            <person name="Conover J.L."/>
            <person name="Sanders W.S."/>
            <person name="Peterson D.G."/>
            <person name="Frelichowski J.E."/>
            <person name="Scheffler J.A."/>
            <person name="Scheffler B.E."/>
            <person name="Wendel J.F."/>
        </authorList>
    </citation>
    <scope>NUCLEOTIDE SEQUENCE [LARGE SCALE GENOMIC DNA]</scope>
    <source>
        <strain evidence="2">27</strain>
        <tissue evidence="2">Leaf</tissue>
    </source>
</reference>
<name>A0A7J8T6K1_GOSDV</name>
<gene>
    <name evidence="2" type="ORF">Godav_000069</name>
</gene>
<keyword evidence="1" id="KW-0812">Transmembrane</keyword>
<proteinExistence type="predicted"/>
<keyword evidence="1" id="KW-1133">Transmembrane helix</keyword>
<dbReference type="AlphaFoldDB" id="A0A7J8T6K1"/>
<accession>A0A7J8T6K1</accession>
<sequence>MQNQGHFKCYWQHHHTFNRFLFANIYMNFIQEEFYSKPYERLVNLSFLVILLLNLSLNAFQTQANILRKPLMLLLRLTVGKESTCYHME</sequence>
<comment type="caution">
    <text evidence="2">The sequence shown here is derived from an EMBL/GenBank/DDBJ whole genome shotgun (WGS) entry which is preliminary data.</text>
</comment>
<evidence type="ECO:0000256" key="1">
    <source>
        <dbReference type="SAM" id="Phobius"/>
    </source>
</evidence>
<keyword evidence="1" id="KW-0472">Membrane</keyword>
<protein>
    <submittedName>
        <fullName evidence="2">Uncharacterized protein</fullName>
    </submittedName>
</protein>
<evidence type="ECO:0000313" key="2">
    <source>
        <dbReference type="EMBL" id="MBA0634008.1"/>
    </source>
</evidence>
<evidence type="ECO:0000313" key="3">
    <source>
        <dbReference type="Proteomes" id="UP000593561"/>
    </source>
</evidence>
<organism evidence="2 3">
    <name type="scientific">Gossypium davidsonii</name>
    <name type="common">Davidson's cotton</name>
    <name type="synonym">Gossypium klotzschianum subsp. davidsonii</name>
    <dbReference type="NCBI Taxonomy" id="34287"/>
    <lineage>
        <taxon>Eukaryota</taxon>
        <taxon>Viridiplantae</taxon>
        <taxon>Streptophyta</taxon>
        <taxon>Embryophyta</taxon>
        <taxon>Tracheophyta</taxon>
        <taxon>Spermatophyta</taxon>
        <taxon>Magnoliopsida</taxon>
        <taxon>eudicotyledons</taxon>
        <taxon>Gunneridae</taxon>
        <taxon>Pentapetalae</taxon>
        <taxon>rosids</taxon>
        <taxon>malvids</taxon>
        <taxon>Malvales</taxon>
        <taxon>Malvaceae</taxon>
        <taxon>Malvoideae</taxon>
        <taxon>Gossypium</taxon>
    </lineage>
</organism>
<keyword evidence="3" id="KW-1185">Reference proteome</keyword>